<dbReference type="InterPro" id="IPR003646">
    <property type="entry name" value="SH3-like_bac-type"/>
</dbReference>
<dbReference type="AlphaFoldDB" id="A0A975F1U2"/>
<accession>A0A975F1U2</accession>
<evidence type="ECO:0000313" key="3">
    <source>
        <dbReference type="Proteomes" id="UP000671995"/>
    </source>
</evidence>
<dbReference type="Proteomes" id="UP000671995">
    <property type="component" value="Chromosome"/>
</dbReference>
<organism evidence="2 3">
    <name type="scientific">Treponema parvum</name>
    <dbReference type="NCBI Taxonomy" id="138851"/>
    <lineage>
        <taxon>Bacteria</taxon>
        <taxon>Pseudomonadati</taxon>
        <taxon>Spirochaetota</taxon>
        <taxon>Spirochaetia</taxon>
        <taxon>Spirochaetales</taxon>
        <taxon>Treponemataceae</taxon>
        <taxon>Treponema</taxon>
    </lineage>
</organism>
<protein>
    <submittedName>
        <fullName evidence="2">SH3 domain-containing protein</fullName>
    </submittedName>
</protein>
<dbReference type="PROSITE" id="PS51257">
    <property type="entry name" value="PROKAR_LIPOPROTEIN"/>
    <property type="match status" value="1"/>
</dbReference>
<name>A0A975F1U2_9SPIR</name>
<feature type="domain" description="SH3b" evidence="1">
    <location>
        <begin position="106"/>
        <end position="170"/>
    </location>
</feature>
<sequence>MKFRIYRLSVIAFLAAMFFLSSCSNITGYSVLLWGIPEHRLQDGDIVPVYIKSNISQVYVIGLPGGSKKAEVALWKITEPQSKRKASKTAQKYAEFKHQYAHVKLDGLPIRNEPVNTAKQVYRLRKNETVKLLYKGKGQTVMVGNVPLEGDWLRVLTQDGTSGWCFSYNLQQYETDAFGNITGGQIQEIQEEDTVLKDMLSKRWYPDYYTAMIRSQNIDIEKMNSSYGFDTGAGSGTVTLNMPGISESWQYNGVTKTPEDVYQYNDIPIEITVRNENFIVVRYTDESGKPQDFNMVTVEENIDELVSAEIKRRSDEIERLCANGGRFRSSNYGHLTFNEGGSFTWRGYNLLVPSLIVRNAGNEGIVSVKYFISNPLKASYDGILTFKFDRMNKELNFLYKLEENGIRLTDAGGAVFKGLSVQNPGASPLVLFFAGQ</sequence>
<evidence type="ECO:0000259" key="1">
    <source>
        <dbReference type="Pfam" id="PF08239"/>
    </source>
</evidence>
<dbReference type="RefSeq" id="WP_210117441.1">
    <property type="nucleotide sequence ID" value="NZ_CP054257.1"/>
</dbReference>
<dbReference type="Pfam" id="PF08239">
    <property type="entry name" value="SH3_3"/>
    <property type="match status" value="1"/>
</dbReference>
<proteinExistence type="predicted"/>
<dbReference type="EMBL" id="CP054257">
    <property type="protein sequence ID" value="QTQ12730.1"/>
    <property type="molecule type" value="Genomic_DNA"/>
</dbReference>
<reference evidence="2" key="1">
    <citation type="submission" date="2020-05" db="EMBL/GenBank/DDBJ databases">
        <authorList>
            <person name="Zeng H."/>
            <person name="Chan Y.K."/>
            <person name="Watt R.M."/>
        </authorList>
    </citation>
    <scope>NUCLEOTIDE SEQUENCE</scope>
    <source>
        <strain evidence="2">ATCC 700773</strain>
    </source>
</reference>
<evidence type="ECO:0000313" key="2">
    <source>
        <dbReference type="EMBL" id="QTQ12730.1"/>
    </source>
</evidence>
<gene>
    <name evidence="2" type="ORF">HRI96_11300</name>
</gene>
<reference evidence="2" key="2">
    <citation type="journal article" date="2021" name="Microbiol. Resour. Announc.">
        <title>Complete Genome Sequences of Three Human Oral Treponema parvum Isolates.</title>
        <authorList>
            <person name="Zeng H."/>
            <person name="Watt R.M."/>
        </authorList>
    </citation>
    <scope>NUCLEOTIDE SEQUENCE</scope>
    <source>
        <strain evidence="2">ATCC 700773</strain>
    </source>
</reference>
<dbReference type="Gene3D" id="2.30.30.40">
    <property type="entry name" value="SH3 Domains"/>
    <property type="match status" value="1"/>
</dbReference>